<dbReference type="AlphaFoldDB" id="A0A451BCR3"/>
<dbReference type="EMBL" id="CAADGH010000039">
    <property type="protein sequence ID" value="VFK76035.1"/>
    <property type="molecule type" value="Genomic_DNA"/>
</dbReference>
<reference evidence="3" key="1">
    <citation type="submission" date="2019-02" db="EMBL/GenBank/DDBJ databases">
        <authorList>
            <person name="Gruber-Vodicka R. H."/>
            <person name="Seah K. B. B."/>
        </authorList>
    </citation>
    <scope>NUCLEOTIDE SEQUENCE</scope>
    <source>
        <strain evidence="1">BECK_BZ197</strain>
        <strain evidence="3">BECK_BZ198</strain>
        <strain evidence="2">BECK_BZ199</strain>
    </source>
</reference>
<name>A0A451BCR3_9GAMM</name>
<protein>
    <submittedName>
        <fullName evidence="3">Uncharacterized protein</fullName>
    </submittedName>
</protein>
<dbReference type="EMBL" id="CAADFQ010000041">
    <property type="protein sequence ID" value="VFK33180.1"/>
    <property type="molecule type" value="Genomic_DNA"/>
</dbReference>
<dbReference type="EMBL" id="CAADFO010000057">
    <property type="protein sequence ID" value="VFK29997.1"/>
    <property type="molecule type" value="Genomic_DNA"/>
</dbReference>
<evidence type="ECO:0000313" key="3">
    <source>
        <dbReference type="EMBL" id="VFK76035.1"/>
    </source>
</evidence>
<organism evidence="3">
    <name type="scientific">Candidatus Kentrum sp. MB</name>
    <dbReference type="NCBI Taxonomy" id="2138164"/>
    <lineage>
        <taxon>Bacteria</taxon>
        <taxon>Pseudomonadati</taxon>
        <taxon>Pseudomonadota</taxon>
        <taxon>Gammaproteobacteria</taxon>
        <taxon>Candidatus Kentrum</taxon>
    </lineage>
</organism>
<sequence length="108" mass="12518">MLRRTKITPKDPSTRLTTKEEKLRIVYMVSVCDGVSGYPANSPEELDFHYLFQDRSRKLPLVSPIKNFLKTCYRDLFLHYRMALSTPSQKMIRARMALFAPSSASAMR</sequence>
<proteinExistence type="predicted"/>
<gene>
    <name evidence="1" type="ORF">BECKMB1821G_GA0114241_105715</name>
    <name evidence="3" type="ORF">BECKMB1821H_GA0114242_103914</name>
    <name evidence="2" type="ORF">BECKMB1821I_GA0114274_104115</name>
</gene>
<accession>A0A451BCR3</accession>
<evidence type="ECO:0000313" key="1">
    <source>
        <dbReference type="EMBL" id="VFK29997.1"/>
    </source>
</evidence>
<evidence type="ECO:0000313" key="2">
    <source>
        <dbReference type="EMBL" id="VFK33180.1"/>
    </source>
</evidence>